<dbReference type="AlphaFoldDB" id="A0AAX6H5V1"/>
<dbReference type="Proteomes" id="UP001140949">
    <property type="component" value="Unassembled WGS sequence"/>
</dbReference>
<accession>A0AAX6H5V1</accession>
<protein>
    <submittedName>
        <fullName evidence="1">Importin-5</fullName>
    </submittedName>
</protein>
<organism evidence="1 2">
    <name type="scientific">Iris pallida</name>
    <name type="common">Sweet iris</name>
    <dbReference type="NCBI Taxonomy" id="29817"/>
    <lineage>
        <taxon>Eukaryota</taxon>
        <taxon>Viridiplantae</taxon>
        <taxon>Streptophyta</taxon>
        <taxon>Embryophyta</taxon>
        <taxon>Tracheophyta</taxon>
        <taxon>Spermatophyta</taxon>
        <taxon>Magnoliopsida</taxon>
        <taxon>Liliopsida</taxon>
        <taxon>Asparagales</taxon>
        <taxon>Iridaceae</taxon>
        <taxon>Iridoideae</taxon>
        <taxon>Irideae</taxon>
        <taxon>Iris</taxon>
    </lineage>
</organism>
<reference evidence="1" key="1">
    <citation type="journal article" date="2023" name="GigaByte">
        <title>Genome assembly of the bearded iris, Iris pallida Lam.</title>
        <authorList>
            <person name="Bruccoleri R.E."/>
            <person name="Oakeley E.J."/>
            <person name="Faust A.M.E."/>
            <person name="Altorfer M."/>
            <person name="Dessus-Babus S."/>
            <person name="Burckhardt D."/>
            <person name="Oertli M."/>
            <person name="Naumann U."/>
            <person name="Petersen F."/>
            <person name="Wong J."/>
        </authorList>
    </citation>
    <scope>NUCLEOTIDE SEQUENCE</scope>
    <source>
        <strain evidence="1">GSM-AAB239-AS_SAM_17_03QT</strain>
    </source>
</reference>
<evidence type="ECO:0000313" key="2">
    <source>
        <dbReference type="Proteomes" id="UP001140949"/>
    </source>
</evidence>
<reference evidence="1" key="2">
    <citation type="submission" date="2023-04" db="EMBL/GenBank/DDBJ databases">
        <authorList>
            <person name="Bruccoleri R.E."/>
            <person name="Oakeley E.J."/>
            <person name="Faust A.-M."/>
            <person name="Dessus-Babus S."/>
            <person name="Altorfer M."/>
            <person name="Burckhardt D."/>
            <person name="Oertli M."/>
            <person name="Naumann U."/>
            <person name="Petersen F."/>
            <person name="Wong J."/>
        </authorList>
    </citation>
    <scope>NUCLEOTIDE SEQUENCE</scope>
    <source>
        <strain evidence="1">GSM-AAB239-AS_SAM_17_03QT</strain>
        <tissue evidence="1">Leaf</tissue>
    </source>
</reference>
<sequence length="27" mass="3240">MPKRCQRGPSLIASSHLRLLYRYRCMC</sequence>
<keyword evidence="2" id="KW-1185">Reference proteome</keyword>
<proteinExistence type="predicted"/>
<gene>
    <name evidence="1" type="ORF">M6B38_329350</name>
</gene>
<evidence type="ECO:0000313" key="1">
    <source>
        <dbReference type="EMBL" id="KAJ6836018.1"/>
    </source>
</evidence>
<comment type="caution">
    <text evidence="1">The sequence shown here is derived from an EMBL/GenBank/DDBJ whole genome shotgun (WGS) entry which is preliminary data.</text>
</comment>
<dbReference type="EMBL" id="JANAVB010012599">
    <property type="protein sequence ID" value="KAJ6836018.1"/>
    <property type="molecule type" value="Genomic_DNA"/>
</dbReference>
<name>A0AAX6H5V1_IRIPA</name>